<evidence type="ECO:0000259" key="2">
    <source>
        <dbReference type="Pfam" id="PF00266"/>
    </source>
</evidence>
<keyword evidence="3" id="KW-0456">Lyase</keyword>
<dbReference type="EMBL" id="UAWN01000012">
    <property type="protein sequence ID" value="SQC15303.1"/>
    <property type="molecule type" value="Genomic_DNA"/>
</dbReference>
<dbReference type="Gene3D" id="3.40.640.10">
    <property type="entry name" value="Type I PLP-dependent aspartate aminotransferase-like (Major domain)"/>
    <property type="match status" value="1"/>
</dbReference>
<organism evidence="3 4">
    <name type="scientific">Klebsiella pneumoniae</name>
    <dbReference type="NCBI Taxonomy" id="573"/>
    <lineage>
        <taxon>Bacteria</taxon>
        <taxon>Pseudomonadati</taxon>
        <taxon>Pseudomonadota</taxon>
        <taxon>Gammaproteobacteria</taxon>
        <taxon>Enterobacterales</taxon>
        <taxon>Enterobacteriaceae</taxon>
        <taxon>Klebsiella/Raoultella group</taxon>
        <taxon>Klebsiella</taxon>
        <taxon>Klebsiella pneumoniae complex</taxon>
    </lineage>
</organism>
<proteinExistence type="predicted"/>
<keyword evidence="1" id="KW-0663">Pyridoxal phosphate</keyword>
<evidence type="ECO:0000313" key="3">
    <source>
        <dbReference type="EMBL" id="SQC15303.1"/>
    </source>
</evidence>
<evidence type="ECO:0000256" key="1">
    <source>
        <dbReference type="ARBA" id="ARBA00022898"/>
    </source>
</evidence>
<dbReference type="EC" id="4.4.1.-" evidence="3"/>
<protein>
    <submittedName>
        <fullName evidence="3">Cysteine desulfurase CsdA-CsdE</fullName>
        <ecNumber evidence="3">4.4.1.-</ecNumber>
    </submittedName>
</protein>
<dbReference type="GO" id="GO:0016829">
    <property type="term" value="F:lyase activity"/>
    <property type="evidence" value="ECO:0007669"/>
    <property type="project" value="UniProtKB-KW"/>
</dbReference>
<dbReference type="SUPFAM" id="SSF53383">
    <property type="entry name" value="PLP-dependent transferases"/>
    <property type="match status" value="1"/>
</dbReference>
<sequence length="57" mass="5915">MVDGAQGAVHFPADVQALDIDFYAFSGHKLYGPTGSAPCTAKASCWQRCRPGSAAGK</sequence>
<accession>A0A2X3CQ32</accession>
<dbReference type="InterPro" id="IPR015421">
    <property type="entry name" value="PyrdxlP-dep_Trfase_major"/>
</dbReference>
<dbReference type="InterPro" id="IPR000192">
    <property type="entry name" value="Aminotrans_V_dom"/>
</dbReference>
<gene>
    <name evidence="3" type="primary">csdA_2</name>
    <name evidence="3" type="ORF">NCTC9128_03415</name>
</gene>
<dbReference type="InterPro" id="IPR015424">
    <property type="entry name" value="PyrdxlP-dep_Trfase"/>
</dbReference>
<dbReference type="Proteomes" id="UP000251088">
    <property type="component" value="Unassembled WGS sequence"/>
</dbReference>
<feature type="domain" description="Aminotransferase class V" evidence="2">
    <location>
        <begin position="1"/>
        <end position="53"/>
    </location>
</feature>
<reference evidence="3 4" key="1">
    <citation type="submission" date="2018-06" db="EMBL/GenBank/DDBJ databases">
        <authorList>
            <consortium name="Pathogen Informatics"/>
            <person name="Doyle S."/>
        </authorList>
    </citation>
    <scope>NUCLEOTIDE SEQUENCE [LARGE SCALE GENOMIC DNA]</scope>
    <source>
        <strain evidence="3 4">NCTC9128</strain>
    </source>
</reference>
<dbReference type="Pfam" id="PF00266">
    <property type="entry name" value="Aminotran_5"/>
    <property type="match status" value="1"/>
</dbReference>
<dbReference type="AlphaFoldDB" id="A0A2X3CQ32"/>
<evidence type="ECO:0000313" key="4">
    <source>
        <dbReference type="Proteomes" id="UP000251088"/>
    </source>
</evidence>
<name>A0A2X3CQ32_KLEPN</name>